<name>A0AAV3PQY1_LITER</name>
<organism evidence="1 2">
    <name type="scientific">Lithospermum erythrorhizon</name>
    <name type="common">Purple gromwell</name>
    <name type="synonym">Lithospermum officinale var. erythrorhizon</name>
    <dbReference type="NCBI Taxonomy" id="34254"/>
    <lineage>
        <taxon>Eukaryota</taxon>
        <taxon>Viridiplantae</taxon>
        <taxon>Streptophyta</taxon>
        <taxon>Embryophyta</taxon>
        <taxon>Tracheophyta</taxon>
        <taxon>Spermatophyta</taxon>
        <taxon>Magnoliopsida</taxon>
        <taxon>eudicotyledons</taxon>
        <taxon>Gunneridae</taxon>
        <taxon>Pentapetalae</taxon>
        <taxon>asterids</taxon>
        <taxon>lamiids</taxon>
        <taxon>Boraginales</taxon>
        <taxon>Boraginaceae</taxon>
        <taxon>Boraginoideae</taxon>
        <taxon>Lithospermeae</taxon>
        <taxon>Lithospermum</taxon>
    </lineage>
</organism>
<accession>A0AAV3PQY1</accession>
<keyword evidence="2" id="KW-1185">Reference proteome</keyword>
<evidence type="ECO:0000313" key="1">
    <source>
        <dbReference type="EMBL" id="GAA0154120.1"/>
    </source>
</evidence>
<proteinExistence type="predicted"/>
<evidence type="ECO:0000313" key="2">
    <source>
        <dbReference type="Proteomes" id="UP001454036"/>
    </source>
</evidence>
<dbReference type="Proteomes" id="UP001454036">
    <property type="component" value="Unassembled WGS sequence"/>
</dbReference>
<sequence>MMKAYLWNGTSSSKYCPKISWKQATLSKDEGGLGLKGLHDWNRAGMANHVWNLSERKEALWVKWINTYREILRPYVKYQIGDATAVNCKFDNWSSNGIMVDILSPRSISMMNMGKTDIVADFLLKVRWPVGRRLTNDIQLCKGKARKSVVVEANLV</sequence>
<protein>
    <submittedName>
        <fullName evidence="1">Uncharacterized protein</fullName>
    </submittedName>
</protein>
<gene>
    <name evidence="1" type="ORF">LIER_43259</name>
</gene>
<reference evidence="1 2" key="1">
    <citation type="submission" date="2024-01" db="EMBL/GenBank/DDBJ databases">
        <title>The complete chloroplast genome sequence of Lithospermum erythrorhizon: insights into the phylogenetic relationship among Boraginaceae species and the maternal lineages of purple gromwells.</title>
        <authorList>
            <person name="Okada T."/>
            <person name="Watanabe K."/>
        </authorList>
    </citation>
    <scope>NUCLEOTIDE SEQUENCE [LARGE SCALE GENOMIC DNA]</scope>
</reference>
<dbReference type="EMBL" id="BAABME010033819">
    <property type="protein sequence ID" value="GAA0154120.1"/>
    <property type="molecule type" value="Genomic_DNA"/>
</dbReference>
<dbReference type="AlphaFoldDB" id="A0AAV3PQY1"/>
<comment type="caution">
    <text evidence="1">The sequence shown here is derived from an EMBL/GenBank/DDBJ whole genome shotgun (WGS) entry which is preliminary data.</text>
</comment>